<sequence length="114" mass="11795">MPTADHTVPVDHPSFAGHFPGHPILPGVVMLAQVSECLLADVQAATLLGDAPRLGAVKFLAPIGPGARLRIGWDCGATRVRFDVTLLDSAGAAERPAVSGHFDARPAPGANDVR</sequence>
<dbReference type="InterPro" id="IPR029069">
    <property type="entry name" value="HotDog_dom_sf"/>
</dbReference>
<evidence type="ECO:0000313" key="4">
    <source>
        <dbReference type="Proteomes" id="UP000293433"/>
    </source>
</evidence>
<feature type="domain" description="ApeI dehydratase-like" evidence="2">
    <location>
        <begin position="4"/>
        <end position="84"/>
    </location>
</feature>
<reference evidence="3 4" key="1">
    <citation type="submission" date="2019-02" db="EMBL/GenBank/DDBJ databases">
        <title>Genomic Encyclopedia of Type Strains, Phase IV (KMG-IV): sequencing the most valuable type-strain genomes for metagenomic binning, comparative biology and taxonomic classification.</title>
        <authorList>
            <person name="Goeker M."/>
        </authorList>
    </citation>
    <scope>NUCLEOTIDE SEQUENCE [LARGE SCALE GENOMIC DNA]</scope>
    <source>
        <strain evidence="3 4">DSM 10617</strain>
    </source>
</reference>
<comment type="caution">
    <text evidence="3">The sequence shown here is derived from an EMBL/GenBank/DDBJ whole genome shotgun (WGS) entry which is preliminary data.</text>
</comment>
<proteinExistence type="predicted"/>
<dbReference type="SUPFAM" id="SSF54637">
    <property type="entry name" value="Thioesterase/thiol ester dehydrase-isomerase"/>
    <property type="match status" value="1"/>
</dbReference>
<name>A0A4Q7LD78_9BURK</name>
<accession>A0A4Q7LD78</accession>
<gene>
    <name evidence="3" type="ORF">EV685_3067</name>
</gene>
<dbReference type="Gene3D" id="3.10.129.10">
    <property type="entry name" value="Hotdog Thioesterase"/>
    <property type="match status" value="1"/>
</dbReference>
<dbReference type="RefSeq" id="WP_242615617.1">
    <property type="nucleotide sequence ID" value="NZ_SGWV01000011.1"/>
</dbReference>
<dbReference type="Proteomes" id="UP000293433">
    <property type="component" value="Unassembled WGS sequence"/>
</dbReference>
<dbReference type="AlphaFoldDB" id="A0A4Q7LD78"/>
<evidence type="ECO:0000259" key="2">
    <source>
        <dbReference type="Pfam" id="PF22818"/>
    </source>
</evidence>
<feature type="region of interest" description="Disordered" evidence="1">
    <location>
        <begin position="94"/>
        <end position="114"/>
    </location>
</feature>
<dbReference type="GO" id="GO:0016829">
    <property type="term" value="F:lyase activity"/>
    <property type="evidence" value="ECO:0007669"/>
    <property type="project" value="UniProtKB-KW"/>
</dbReference>
<dbReference type="EMBL" id="SGWV01000011">
    <property type="protein sequence ID" value="RZS51883.1"/>
    <property type="molecule type" value="Genomic_DNA"/>
</dbReference>
<dbReference type="InterPro" id="IPR054545">
    <property type="entry name" value="ApeI-like"/>
</dbReference>
<evidence type="ECO:0000256" key="1">
    <source>
        <dbReference type="SAM" id="MobiDB-lite"/>
    </source>
</evidence>
<protein>
    <submittedName>
        <fullName evidence="3">FabA-like protein</fullName>
    </submittedName>
</protein>
<evidence type="ECO:0000313" key="3">
    <source>
        <dbReference type="EMBL" id="RZS51883.1"/>
    </source>
</evidence>
<keyword evidence="4" id="KW-1185">Reference proteome</keyword>
<dbReference type="Pfam" id="PF22818">
    <property type="entry name" value="ApeI-like"/>
    <property type="match status" value="1"/>
</dbReference>
<organism evidence="3 4">
    <name type="scientific">Sphaerotilus mobilis</name>
    <dbReference type="NCBI Taxonomy" id="47994"/>
    <lineage>
        <taxon>Bacteria</taxon>
        <taxon>Pseudomonadati</taxon>
        <taxon>Pseudomonadota</taxon>
        <taxon>Betaproteobacteria</taxon>
        <taxon>Burkholderiales</taxon>
        <taxon>Sphaerotilaceae</taxon>
        <taxon>Sphaerotilus</taxon>
    </lineage>
</organism>